<organism evidence="6 7">
    <name type="scientific">Candidatus Coproplasma stercoripullorum</name>
    <dbReference type="NCBI Taxonomy" id="2840751"/>
    <lineage>
        <taxon>Bacteria</taxon>
        <taxon>Bacillati</taxon>
        <taxon>Bacillota</taxon>
        <taxon>Clostridia</taxon>
        <taxon>Eubacteriales</taxon>
        <taxon>Candidatus Coproplasma</taxon>
    </lineage>
</organism>
<dbReference type="GO" id="GO:0044183">
    <property type="term" value="F:protein folding chaperone"/>
    <property type="evidence" value="ECO:0007669"/>
    <property type="project" value="TreeGrafter"/>
</dbReference>
<proteinExistence type="predicted"/>
<dbReference type="GO" id="GO:0051082">
    <property type="term" value="F:unfolded protein binding"/>
    <property type="evidence" value="ECO:0007669"/>
    <property type="project" value="InterPro"/>
</dbReference>
<gene>
    <name evidence="6" type="ORF">IAB90_03355</name>
</gene>
<dbReference type="SUPFAM" id="SSF118352">
    <property type="entry name" value="HSP33 redox switch-like"/>
    <property type="match status" value="1"/>
</dbReference>
<dbReference type="Gene3D" id="3.55.30.10">
    <property type="entry name" value="Hsp33 domain"/>
    <property type="match status" value="1"/>
</dbReference>
<dbReference type="PIRSF" id="PIRSF005261">
    <property type="entry name" value="Heat_shock_Hsp33"/>
    <property type="match status" value="1"/>
</dbReference>
<dbReference type="PANTHER" id="PTHR30111">
    <property type="entry name" value="33 KDA CHAPERONIN"/>
    <property type="match status" value="1"/>
</dbReference>
<comment type="caution">
    <text evidence="6">The sequence shown here is derived from an EMBL/GenBank/DDBJ whole genome shotgun (WGS) entry which is preliminary data.</text>
</comment>
<evidence type="ECO:0000313" key="6">
    <source>
        <dbReference type="EMBL" id="HIR39400.1"/>
    </source>
</evidence>
<keyword evidence="5" id="KW-0676">Redox-active center</keyword>
<keyword evidence="2" id="KW-0862">Zinc</keyword>
<keyword evidence="3" id="KW-1015">Disulfide bond</keyword>
<dbReference type="InterPro" id="IPR016153">
    <property type="entry name" value="Heat_shock_Hsp33_N"/>
</dbReference>
<keyword evidence="1" id="KW-0963">Cytoplasm</keyword>
<evidence type="ECO:0000256" key="4">
    <source>
        <dbReference type="ARBA" id="ARBA00023186"/>
    </source>
</evidence>
<evidence type="ECO:0000256" key="3">
    <source>
        <dbReference type="ARBA" id="ARBA00023157"/>
    </source>
</evidence>
<dbReference type="EMBL" id="DVHB01000061">
    <property type="protein sequence ID" value="HIR39400.1"/>
    <property type="molecule type" value="Genomic_DNA"/>
</dbReference>
<dbReference type="GO" id="GO:0042026">
    <property type="term" value="P:protein refolding"/>
    <property type="evidence" value="ECO:0007669"/>
    <property type="project" value="TreeGrafter"/>
</dbReference>
<accession>A0A9D1AG21</accession>
<sequence>MNRLYKTLICNKQVSLTVAETTDLVQRARDIHGLSPAAAKALGELLTCGAYMSGCLKSEKGAVSITIKGANGAGSASVSGDVNLHMRGYIDGSAGGKLEGGFMTVIKDDGFFRPFTGACELVSDDVSQNLEHYFDISEQIPTKVRVGALFDGKNCLAAGGVVMQLLPGHSGEAVAFVEGKAAEMYDIASEIKSLGGEGVLNKYFGNEIKGAHVYITEPEYKCNCSREKISSILLTMGRVELENILKEQGEISVHCHYCNTDYKFGAEDIEKLFK</sequence>
<dbReference type="Gene3D" id="3.90.1280.10">
    <property type="entry name" value="HSP33 redox switch-like"/>
    <property type="match status" value="1"/>
</dbReference>
<keyword evidence="4" id="KW-0143">Chaperone</keyword>
<evidence type="ECO:0000256" key="1">
    <source>
        <dbReference type="ARBA" id="ARBA00022490"/>
    </source>
</evidence>
<name>A0A9D1AG21_9FIRM</name>
<reference evidence="6" key="2">
    <citation type="journal article" date="2021" name="PeerJ">
        <title>Extensive microbial diversity within the chicken gut microbiome revealed by metagenomics and culture.</title>
        <authorList>
            <person name="Gilroy R."/>
            <person name="Ravi A."/>
            <person name="Getino M."/>
            <person name="Pursley I."/>
            <person name="Horton D.L."/>
            <person name="Alikhan N.F."/>
            <person name="Baker D."/>
            <person name="Gharbi K."/>
            <person name="Hall N."/>
            <person name="Watson M."/>
            <person name="Adriaenssens E.M."/>
            <person name="Foster-Nyarko E."/>
            <person name="Jarju S."/>
            <person name="Secka A."/>
            <person name="Antonio M."/>
            <person name="Oren A."/>
            <person name="Chaudhuri R.R."/>
            <person name="La Ragione R."/>
            <person name="Hildebrand F."/>
            <person name="Pallen M.J."/>
        </authorList>
    </citation>
    <scope>NUCLEOTIDE SEQUENCE</scope>
    <source>
        <strain evidence="6">ChiW25-3613</strain>
    </source>
</reference>
<dbReference type="Pfam" id="PF01430">
    <property type="entry name" value="HSP33"/>
    <property type="match status" value="1"/>
</dbReference>
<dbReference type="InterPro" id="IPR000397">
    <property type="entry name" value="Heat_shock_Hsp33"/>
</dbReference>
<dbReference type="AlphaFoldDB" id="A0A9D1AG21"/>
<evidence type="ECO:0000313" key="7">
    <source>
        <dbReference type="Proteomes" id="UP000824179"/>
    </source>
</evidence>
<dbReference type="InterPro" id="IPR016154">
    <property type="entry name" value="Heat_shock_Hsp33_C"/>
</dbReference>
<reference evidence="6" key="1">
    <citation type="submission" date="2020-10" db="EMBL/GenBank/DDBJ databases">
        <authorList>
            <person name="Gilroy R."/>
        </authorList>
    </citation>
    <scope>NUCLEOTIDE SEQUENCE</scope>
    <source>
        <strain evidence="6">ChiW25-3613</strain>
    </source>
</reference>
<dbReference type="PANTHER" id="PTHR30111:SF1">
    <property type="entry name" value="33 KDA CHAPERONIN"/>
    <property type="match status" value="1"/>
</dbReference>
<protein>
    <submittedName>
        <fullName evidence="6">Hsp33 family molecular chaperone HslO</fullName>
    </submittedName>
</protein>
<dbReference type="GO" id="GO:0005737">
    <property type="term" value="C:cytoplasm"/>
    <property type="evidence" value="ECO:0007669"/>
    <property type="project" value="InterPro"/>
</dbReference>
<evidence type="ECO:0000256" key="5">
    <source>
        <dbReference type="ARBA" id="ARBA00023284"/>
    </source>
</evidence>
<dbReference type="Proteomes" id="UP000824179">
    <property type="component" value="Unassembled WGS sequence"/>
</dbReference>
<dbReference type="SUPFAM" id="SSF64397">
    <property type="entry name" value="Hsp33 domain"/>
    <property type="match status" value="1"/>
</dbReference>
<evidence type="ECO:0000256" key="2">
    <source>
        <dbReference type="ARBA" id="ARBA00022833"/>
    </source>
</evidence>